<gene>
    <name evidence="13" type="ORF">IAC06_06960</name>
</gene>
<dbReference type="InterPro" id="IPR008969">
    <property type="entry name" value="CarboxyPept-like_regulatory"/>
</dbReference>
<dbReference type="Gene3D" id="2.40.170.20">
    <property type="entry name" value="TonB-dependent receptor, beta-barrel domain"/>
    <property type="match status" value="1"/>
</dbReference>
<evidence type="ECO:0000256" key="3">
    <source>
        <dbReference type="ARBA" id="ARBA00022452"/>
    </source>
</evidence>
<dbReference type="GO" id="GO:0009279">
    <property type="term" value="C:cell outer membrane"/>
    <property type="evidence" value="ECO:0007669"/>
    <property type="project" value="UniProtKB-SubCell"/>
</dbReference>
<dbReference type="SUPFAM" id="SSF56935">
    <property type="entry name" value="Porins"/>
    <property type="match status" value="1"/>
</dbReference>
<keyword evidence="10" id="KW-0732">Signal</keyword>
<dbReference type="Proteomes" id="UP000823661">
    <property type="component" value="Unassembled WGS sequence"/>
</dbReference>
<reference evidence="13" key="1">
    <citation type="submission" date="2020-10" db="EMBL/GenBank/DDBJ databases">
        <authorList>
            <person name="Gilroy R."/>
        </authorList>
    </citation>
    <scope>NUCLEOTIDE SEQUENCE</scope>
    <source>
        <strain evidence="13">B1-20833</strain>
    </source>
</reference>
<comment type="caution">
    <text evidence="13">The sequence shown here is derived from an EMBL/GenBank/DDBJ whole genome shotgun (WGS) entry which is preliminary data.</text>
</comment>
<dbReference type="EMBL" id="JADIMI010000067">
    <property type="protein sequence ID" value="MBO8452606.1"/>
    <property type="molecule type" value="Genomic_DNA"/>
</dbReference>
<evidence type="ECO:0000259" key="11">
    <source>
        <dbReference type="Pfam" id="PF00593"/>
    </source>
</evidence>
<evidence type="ECO:0000256" key="7">
    <source>
        <dbReference type="ARBA" id="ARBA00023237"/>
    </source>
</evidence>
<accession>A0A9D9EVQ0</accession>
<keyword evidence="3 8" id="KW-1134">Transmembrane beta strand</keyword>
<keyword evidence="13" id="KW-0675">Receptor</keyword>
<keyword evidence="2 8" id="KW-0813">Transport</keyword>
<evidence type="ECO:0000313" key="14">
    <source>
        <dbReference type="Proteomes" id="UP000823661"/>
    </source>
</evidence>
<feature type="domain" description="TonB-dependent receptor-like beta-barrel" evidence="11">
    <location>
        <begin position="439"/>
        <end position="823"/>
    </location>
</feature>
<dbReference type="InterPro" id="IPR012910">
    <property type="entry name" value="Plug_dom"/>
</dbReference>
<keyword evidence="4 8" id="KW-0812">Transmembrane</keyword>
<comment type="similarity">
    <text evidence="8 9">Belongs to the TonB-dependent receptor family.</text>
</comment>
<sequence>MKQLLISLLCVLGTIAVAIPASAQQNGGGKITVSGQVIDGDGLPVVGAVVMTASNEATVTDADGNWNLAVKDPQATLQFSCLGYKNLSEPINGRNVINVTLQTDNVMLEETVVVGYGVQKKVNLTGSVAAIDFSDLAESRPIVSTSAALAGMAAGMSVMQTSGQPGSDAATIRIRGNGSFTTNANNPLVLVDGVEWSMENVNPNDIASISVLKDAASAAIYGTRAANGVILITTKTGEEGRPRISYSYKGIIQMPYNELHFVSDYARHMELINESCDNLGTSRVFSQSNIDLWREKAADPYGLTEQGVPNFAAYPNTDWFDEIFETGFSQEHNLSVSGGSKTVRYLISLGYLDNEGVMGRFGIDSGTRKANFRANVEADVTKWFTMGTRIFGQRQEYGLAGVSGAFNALYQTTPGVYPGEPNMWGIPALAAEESTNANNILRNLYGSGGYNVRTRLNGTVYAHIRPYKGLSIEASFNYAPEFREQHSYGRPNGMWDYVNNVRYSSSDLSQASVNNQTNRNYYLTSELLARYNETFGDHEVGALVGYTTTQYEAWGWGISRKGATDWSLNDLSTYSEFSSYSSSARSGWGLRSYFGRINYSYKDRYLFEANIRADGSSKFGSNNRYGIFPSFSAGWKIHEESFMESTRGWLSNLKLRASWGEAGTNMGIGNYAWQALYNTENIVIDGQATTGLYISSLSNADLKWETTATTDIGLDMGFFDNRLTAEADYYLKNTRDILYTPTIYMTMGSVSGVPQNLGRVRNQGVELTINWKDRIGKSFNYYVGVNFAYNKNKVTHFKGPLIKQWNEDGTYTNNYADATAGFGQGRLCEGHPLGEHYLLKLYSGNGKGYQGGAVDPNAGPVDGMIRTQQDFEWAQAMLDSGYTFNGVTTLSQDQLWYGDLLYADTDGDGDYGDTDDSVFNGHTGTPSYNLGINLGFQWKGFDFSMTWSGAFDFYIIWNALYYNGTQTTNGHGISQRVADDHYFYDVNNPSDARTNLTATYPRLTFGDAVSNRAASEFYEYKGDYMKLKNAQLGYTLPMNITKKFYVQQLRFFVSGENLLTITGYPGLDPEKGNAIGYPLMRQVTFGAQITF</sequence>
<evidence type="ECO:0000256" key="5">
    <source>
        <dbReference type="ARBA" id="ARBA00023077"/>
    </source>
</evidence>
<dbReference type="NCBIfam" id="TIGR04057">
    <property type="entry name" value="SusC_RagA_signa"/>
    <property type="match status" value="1"/>
</dbReference>
<name>A0A9D9EVQ0_9BACT</name>
<dbReference type="InterPro" id="IPR039426">
    <property type="entry name" value="TonB-dep_rcpt-like"/>
</dbReference>
<dbReference type="InterPro" id="IPR036942">
    <property type="entry name" value="Beta-barrel_TonB_sf"/>
</dbReference>
<dbReference type="FunFam" id="2.170.130.10:FF:000003">
    <property type="entry name" value="SusC/RagA family TonB-linked outer membrane protein"/>
    <property type="match status" value="1"/>
</dbReference>
<dbReference type="Gene3D" id="2.170.130.10">
    <property type="entry name" value="TonB-dependent receptor, plug domain"/>
    <property type="match status" value="1"/>
</dbReference>
<dbReference type="InterPro" id="IPR023996">
    <property type="entry name" value="TonB-dep_OMP_SusC/RagA"/>
</dbReference>
<keyword evidence="6 8" id="KW-0472">Membrane</keyword>
<dbReference type="NCBIfam" id="TIGR04056">
    <property type="entry name" value="OMP_RagA_SusC"/>
    <property type="match status" value="1"/>
</dbReference>
<protein>
    <submittedName>
        <fullName evidence="13">TonB-dependent receptor</fullName>
    </submittedName>
</protein>
<evidence type="ECO:0000256" key="10">
    <source>
        <dbReference type="SAM" id="SignalP"/>
    </source>
</evidence>
<dbReference type="InterPro" id="IPR000531">
    <property type="entry name" value="Beta-barrel_TonB"/>
</dbReference>
<dbReference type="Pfam" id="PF00593">
    <property type="entry name" value="TonB_dep_Rec_b-barrel"/>
    <property type="match status" value="1"/>
</dbReference>
<keyword evidence="5 9" id="KW-0798">TonB box</keyword>
<dbReference type="InterPro" id="IPR023997">
    <property type="entry name" value="TonB-dep_OMP_SusC/RagA_CS"/>
</dbReference>
<dbReference type="Pfam" id="PF07715">
    <property type="entry name" value="Plug"/>
    <property type="match status" value="1"/>
</dbReference>
<proteinExistence type="inferred from homology"/>
<reference evidence="13" key="2">
    <citation type="journal article" date="2021" name="PeerJ">
        <title>Extensive microbial diversity within the chicken gut microbiome revealed by metagenomics and culture.</title>
        <authorList>
            <person name="Gilroy R."/>
            <person name="Ravi A."/>
            <person name="Getino M."/>
            <person name="Pursley I."/>
            <person name="Horton D.L."/>
            <person name="Alikhan N.F."/>
            <person name="Baker D."/>
            <person name="Gharbi K."/>
            <person name="Hall N."/>
            <person name="Watson M."/>
            <person name="Adriaenssens E.M."/>
            <person name="Foster-Nyarko E."/>
            <person name="Jarju S."/>
            <person name="Secka A."/>
            <person name="Antonio M."/>
            <person name="Oren A."/>
            <person name="Chaudhuri R.R."/>
            <person name="La Ragione R."/>
            <person name="Hildebrand F."/>
            <person name="Pallen M.J."/>
        </authorList>
    </citation>
    <scope>NUCLEOTIDE SEQUENCE</scope>
    <source>
        <strain evidence="13">B1-20833</strain>
    </source>
</reference>
<evidence type="ECO:0000256" key="8">
    <source>
        <dbReference type="PROSITE-ProRule" id="PRU01360"/>
    </source>
</evidence>
<organism evidence="13 14">
    <name type="scientific">Candidatus Cryptobacteroides intestinavium</name>
    <dbReference type="NCBI Taxonomy" id="2840766"/>
    <lineage>
        <taxon>Bacteria</taxon>
        <taxon>Pseudomonadati</taxon>
        <taxon>Bacteroidota</taxon>
        <taxon>Bacteroidia</taxon>
        <taxon>Bacteroidales</taxon>
        <taxon>Candidatus Cryptobacteroides</taxon>
    </lineage>
</organism>
<evidence type="ECO:0000313" key="13">
    <source>
        <dbReference type="EMBL" id="MBO8452606.1"/>
    </source>
</evidence>
<dbReference type="Pfam" id="PF13715">
    <property type="entry name" value="CarbopepD_reg_2"/>
    <property type="match status" value="1"/>
</dbReference>
<comment type="subcellular location">
    <subcellularLocation>
        <location evidence="1 8">Cell outer membrane</location>
        <topology evidence="1 8">Multi-pass membrane protein</topology>
    </subcellularLocation>
</comment>
<evidence type="ECO:0000256" key="2">
    <source>
        <dbReference type="ARBA" id="ARBA00022448"/>
    </source>
</evidence>
<evidence type="ECO:0000256" key="1">
    <source>
        <dbReference type="ARBA" id="ARBA00004571"/>
    </source>
</evidence>
<dbReference type="PROSITE" id="PS52016">
    <property type="entry name" value="TONB_DEPENDENT_REC_3"/>
    <property type="match status" value="1"/>
</dbReference>
<feature type="domain" description="TonB-dependent receptor plug" evidence="12">
    <location>
        <begin position="121"/>
        <end position="229"/>
    </location>
</feature>
<evidence type="ECO:0000259" key="12">
    <source>
        <dbReference type="Pfam" id="PF07715"/>
    </source>
</evidence>
<evidence type="ECO:0000256" key="6">
    <source>
        <dbReference type="ARBA" id="ARBA00023136"/>
    </source>
</evidence>
<dbReference type="Gene3D" id="2.60.40.1120">
    <property type="entry name" value="Carboxypeptidase-like, regulatory domain"/>
    <property type="match status" value="1"/>
</dbReference>
<feature type="chain" id="PRO_5039468021" evidence="10">
    <location>
        <begin position="24"/>
        <end position="1091"/>
    </location>
</feature>
<keyword evidence="7 8" id="KW-0998">Cell outer membrane</keyword>
<dbReference type="AlphaFoldDB" id="A0A9D9EVQ0"/>
<feature type="signal peptide" evidence="10">
    <location>
        <begin position="1"/>
        <end position="23"/>
    </location>
</feature>
<dbReference type="InterPro" id="IPR037066">
    <property type="entry name" value="Plug_dom_sf"/>
</dbReference>
<evidence type="ECO:0000256" key="9">
    <source>
        <dbReference type="RuleBase" id="RU003357"/>
    </source>
</evidence>
<evidence type="ECO:0000256" key="4">
    <source>
        <dbReference type="ARBA" id="ARBA00022692"/>
    </source>
</evidence>
<dbReference type="SUPFAM" id="SSF49464">
    <property type="entry name" value="Carboxypeptidase regulatory domain-like"/>
    <property type="match status" value="1"/>
</dbReference>